<dbReference type="EMBL" id="CAJMWZ010002834">
    <property type="protein sequence ID" value="CAE6463526.1"/>
    <property type="molecule type" value="Genomic_DNA"/>
</dbReference>
<comment type="pathway">
    <text evidence="2">Glycan metabolism; cellulose degradation.</text>
</comment>
<dbReference type="EC" id="3.2.1.21" evidence="4"/>
<evidence type="ECO:0000256" key="10">
    <source>
        <dbReference type="ARBA" id="ARBA00023326"/>
    </source>
</evidence>
<dbReference type="InterPro" id="IPR036962">
    <property type="entry name" value="Glyco_hydro_3_N_sf"/>
</dbReference>
<accession>A0A8H3GR65</accession>
<reference evidence="15" key="1">
    <citation type="submission" date="2021-01" db="EMBL/GenBank/DDBJ databases">
        <authorList>
            <person name="Kaushik A."/>
        </authorList>
    </citation>
    <scope>NUCLEOTIDE SEQUENCE</scope>
    <source>
        <strain evidence="15">Type strain: AG8-Rh-89/</strain>
    </source>
</reference>
<gene>
    <name evidence="15" type="ORF">RDB_LOCUS54376</name>
</gene>
<sequence length="883" mass="96090">MLPILRSSAVRQAIPRANAIQTRGLLNSVLYGSEQAKKEGELEIQQYSRLIGRGKYIHGFEVHHVKADKVEDYKKAAEEHYHGLLADPDLHVKLTGSWEVTIRATEAALRPYLVSRNQQLCQEFAFLPSSPPREQGGVFELRSYTLQPGSLLEWENVWRRGIEARKQFVKPVGAWFSQVGRLHEVHHLWQYPMVRVALAAALAASVVAIPNGKVLERAENSTTSTPLPSTTSISSTPVPTGTLPDDYFIKGNTPRTWSQALALAAKFIAPMSIEEKAALATGVGFGSSRCVGNIIDQPKYKFPGLCLQDSPLGVRLTDRVSAFTAGINAAATWDRDLIRARGVALGEEFRGKGVNVALGPAMNLARVAAGGRNWESFGADPYLSGEAAYETIIGIQSTGVQAWYVSSICSGFSINDDHTTNSAKHYINNEQEIKRDASSSDVDDRAQHELYAHPFLRSVAAGVASFMVNGTYVCENDKLLNGILKTEFGFPGYVMSDWWATHSTESANRGLDMEMPGGLGWGIPATSAWFGGNLTQWVKDKRIPEARLTDMATRIIAGWYLTGQEKGYPAVNFNTPTIDSGPLNLHVDVQGDHYKGIREMGAASTILLKNTKGVLPLKKPVSLVAIGSDAAPPLRGPNGFTDRAGVDGTLAMAWGSGTSEFPYLISPLEALQARAKQDHTSISWHTLDWDTEGAKTRAANKDVAIVFINSDSGEGYLTVDGNRGDRNNLTAWNNGDNLVKEVASVNSNTVVVVHSVGPIIMEPWIENPNITAVVWAGLPGQESGNALVDVLYGAVNPSAKLPYTIAKQRTDYGTEVLYATGDGIPHIPYSEGLFIDYRHFDKNNITPRFEFGFGLSYTTFGYANLRVSKSAKASTGSEASGWE</sequence>
<proteinExistence type="inferred from homology"/>
<dbReference type="SUPFAM" id="SSF52279">
    <property type="entry name" value="Beta-D-glucan exohydrolase, C-terminal domain"/>
    <property type="match status" value="1"/>
</dbReference>
<keyword evidence="7" id="KW-0325">Glycoprotein</keyword>
<dbReference type="PANTHER" id="PTHR42715:SF2">
    <property type="entry name" value="BETA-GLUCOSIDASE F-RELATED"/>
    <property type="match status" value="1"/>
</dbReference>
<keyword evidence="10" id="KW-0624">Polysaccharide degradation</keyword>
<evidence type="ECO:0000256" key="5">
    <source>
        <dbReference type="ARBA" id="ARBA00022801"/>
    </source>
</evidence>
<feature type="domain" description="Glycoside hydrolase family 3 N-terminal" evidence="12">
    <location>
        <begin position="321"/>
        <end position="556"/>
    </location>
</feature>
<dbReference type="InterPro" id="IPR050288">
    <property type="entry name" value="Cellulose_deg_GH3"/>
</dbReference>
<protein>
    <recommendedName>
        <fullName evidence="4">beta-glucosidase</fullName>
        <ecNumber evidence="4">3.2.1.21</ecNumber>
    </recommendedName>
</protein>
<dbReference type="InterPro" id="IPR017853">
    <property type="entry name" value="GH"/>
</dbReference>
<evidence type="ECO:0000313" key="15">
    <source>
        <dbReference type="EMBL" id="CAE6463526.1"/>
    </source>
</evidence>
<dbReference type="SUPFAM" id="SSF51445">
    <property type="entry name" value="(Trans)glycosidases"/>
    <property type="match status" value="1"/>
</dbReference>
<dbReference type="Gene3D" id="3.40.50.1700">
    <property type="entry name" value="Glycoside hydrolase family 3 C-terminal domain"/>
    <property type="match status" value="1"/>
</dbReference>
<feature type="region of interest" description="Disordered" evidence="11">
    <location>
        <begin position="219"/>
        <end position="238"/>
    </location>
</feature>
<feature type="non-terminal residue" evidence="15">
    <location>
        <position position="1"/>
    </location>
</feature>
<dbReference type="AlphaFoldDB" id="A0A8H3GR65"/>
<evidence type="ECO:0000256" key="11">
    <source>
        <dbReference type="SAM" id="MobiDB-lite"/>
    </source>
</evidence>
<evidence type="ECO:0000256" key="4">
    <source>
        <dbReference type="ARBA" id="ARBA00012744"/>
    </source>
</evidence>
<dbReference type="Gene3D" id="3.20.20.300">
    <property type="entry name" value="Glycoside hydrolase, family 3, N-terminal domain"/>
    <property type="match status" value="1"/>
</dbReference>
<keyword evidence="9" id="KW-0326">Glycosidase</keyword>
<organism evidence="15 16">
    <name type="scientific">Rhizoctonia solani</name>
    <dbReference type="NCBI Taxonomy" id="456999"/>
    <lineage>
        <taxon>Eukaryota</taxon>
        <taxon>Fungi</taxon>
        <taxon>Dikarya</taxon>
        <taxon>Basidiomycota</taxon>
        <taxon>Agaricomycotina</taxon>
        <taxon>Agaricomycetes</taxon>
        <taxon>Cantharellales</taxon>
        <taxon>Ceratobasidiaceae</taxon>
        <taxon>Rhizoctonia</taxon>
    </lineage>
</organism>
<evidence type="ECO:0000256" key="1">
    <source>
        <dbReference type="ARBA" id="ARBA00000448"/>
    </source>
</evidence>
<dbReference type="SUPFAM" id="SSF54909">
    <property type="entry name" value="Dimeric alpha+beta barrel"/>
    <property type="match status" value="1"/>
</dbReference>
<evidence type="ECO:0000256" key="7">
    <source>
        <dbReference type="ARBA" id="ARBA00023180"/>
    </source>
</evidence>
<evidence type="ECO:0000259" key="12">
    <source>
        <dbReference type="Pfam" id="PF00933"/>
    </source>
</evidence>
<evidence type="ECO:0000313" key="16">
    <source>
        <dbReference type="Proteomes" id="UP000663850"/>
    </source>
</evidence>
<dbReference type="FunFam" id="3.20.20.300:FF:000002">
    <property type="entry name" value="Probable beta-glucosidase"/>
    <property type="match status" value="1"/>
</dbReference>
<dbReference type="PRINTS" id="PR00133">
    <property type="entry name" value="GLHYDRLASE3"/>
</dbReference>
<feature type="domain" description="NIPSNAP" evidence="14">
    <location>
        <begin position="139"/>
        <end position="192"/>
    </location>
</feature>
<evidence type="ECO:0000256" key="2">
    <source>
        <dbReference type="ARBA" id="ARBA00004987"/>
    </source>
</evidence>
<comment type="catalytic activity">
    <reaction evidence="1">
        <text>Hydrolysis of terminal, non-reducing beta-D-glucosyl residues with release of beta-D-glucose.</text>
        <dbReference type="EC" id="3.2.1.21"/>
    </reaction>
</comment>
<evidence type="ECO:0000259" key="13">
    <source>
        <dbReference type="Pfam" id="PF01915"/>
    </source>
</evidence>
<evidence type="ECO:0000256" key="6">
    <source>
        <dbReference type="ARBA" id="ARBA00023001"/>
    </source>
</evidence>
<dbReference type="Pfam" id="PF07978">
    <property type="entry name" value="NIPSNAP"/>
    <property type="match status" value="1"/>
</dbReference>
<dbReference type="InterPro" id="IPR011008">
    <property type="entry name" value="Dimeric_a/b-barrel"/>
</dbReference>
<dbReference type="InterPro" id="IPR036881">
    <property type="entry name" value="Glyco_hydro_3_C_sf"/>
</dbReference>
<dbReference type="Pfam" id="PF00933">
    <property type="entry name" value="Glyco_hydro_3"/>
    <property type="match status" value="1"/>
</dbReference>
<comment type="caution">
    <text evidence="15">The sequence shown here is derived from an EMBL/GenBank/DDBJ whole genome shotgun (WGS) entry which is preliminary data.</text>
</comment>
<keyword evidence="6" id="KW-0136">Cellulose degradation</keyword>
<dbReference type="InterPro" id="IPR001764">
    <property type="entry name" value="Glyco_hydro_3_N"/>
</dbReference>
<dbReference type="Proteomes" id="UP000663850">
    <property type="component" value="Unassembled WGS sequence"/>
</dbReference>
<dbReference type="GO" id="GO:0030245">
    <property type="term" value="P:cellulose catabolic process"/>
    <property type="evidence" value="ECO:0007669"/>
    <property type="project" value="UniProtKB-KW"/>
</dbReference>
<evidence type="ECO:0000256" key="3">
    <source>
        <dbReference type="ARBA" id="ARBA00005336"/>
    </source>
</evidence>
<feature type="compositionally biased region" description="Low complexity" evidence="11">
    <location>
        <begin position="221"/>
        <end position="238"/>
    </location>
</feature>
<dbReference type="FunFam" id="3.40.50.1700:FF:000003">
    <property type="entry name" value="Probable beta-glucosidase"/>
    <property type="match status" value="1"/>
</dbReference>
<name>A0A8H3GR65_9AGAM</name>
<comment type="similarity">
    <text evidence="3">Belongs to the glycosyl hydrolase 3 family.</text>
</comment>
<dbReference type="Gene3D" id="3.30.70.100">
    <property type="match status" value="1"/>
</dbReference>
<evidence type="ECO:0000256" key="9">
    <source>
        <dbReference type="ARBA" id="ARBA00023295"/>
    </source>
</evidence>
<evidence type="ECO:0000259" key="14">
    <source>
        <dbReference type="Pfam" id="PF07978"/>
    </source>
</evidence>
<evidence type="ECO:0000256" key="8">
    <source>
        <dbReference type="ARBA" id="ARBA00023277"/>
    </source>
</evidence>
<feature type="domain" description="Glycoside hydrolase family 3 C-terminal" evidence="13">
    <location>
        <begin position="605"/>
        <end position="837"/>
    </location>
</feature>
<dbReference type="InterPro" id="IPR012577">
    <property type="entry name" value="NIPSNAP"/>
</dbReference>
<keyword evidence="8" id="KW-0119">Carbohydrate metabolism</keyword>
<dbReference type="PANTHER" id="PTHR42715">
    <property type="entry name" value="BETA-GLUCOSIDASE"/>
    <property type="match status" value="1"/>
</dbReference>
<keyword evidence="5" id="KW-0378">Hydrolase</keyword>
<dbReference type="GO" id="GO:0008422">
    <property type="term" value="F:beta-glucosidase activity"/>
    <property type="evidence" value="ECO:0007669"/>
    <property type="project" value="UniProtKB-EC"/>
</dbReference>
<dbReference type="Pfam" id="PF01915">
    <property type="entry name" value="Glyco_hydro_3_C"/>
    <property type="match status" value="1"/>
</dbReference>
<dbReference type="InterPro" id="IPR002772">
    <property type="entry name" value="Glyco_hydro_3_C"/>
</dbReference>